<protein>
    <recommendedName>
        <fullName evidence="5">MucR family transcriptional regulator</fullName>
    </recommendedName>
</protein>
<evidence type="ECO:0000256" key="1">
    <source>
        <dbReference type="ARBA" id="ARBA00007031"/>
    </source>
</evidence>
<feature type="region of interest" description="Disordered" evidence="2">
    <location>
        <begin position="142"/>
        <end position="169"/>
    </location>
</feature>
<comment type="similarity">
    <text evidence="1">Belongs to the ros/MucR family.</text>
</comment>
<keyword evidence="4" id="KW-1185">Reference proteome</keyword>
<accession>A0ABS1D8H4</accession>
<organism evidence="3 4">
    <name type="scientific">Rhodovibrio sodomensis</name>
    <dbReference type="NCBI Taxonomy" id="1088"/>
    <lineage>
        <taxon>Bacteria</taxon>
        <taxon>Pseudomonadati</taxon>
        <taxon>Pseudomonadota</taxon>
        <taxon>Alphaproteobacteria</taxon>
        <taxon>Rhodospirillales</taxon>
        <taxon>Rhodovibrionaceae</taxon>
        <taxon>Rhodovibrio</taxon>
    </lineage>
</organism>
<reference evidence="3 4" key="1">
    <citation type="journal article" date="2020" name="Microorganisms">
        <title>Osmotic Adaptation and Compatible Solute Biosynthesis of Phototrophic Bacteria as Revealed from Genome Analyses.</title>
        <authorList>
            <person name="Imhoff J.F."/>
            <person name="Rahn T."/>
            <person name="Kunzel S."/>
            <person name="Keller A."/>
            <person name="Neulinger S.C."/>
        </authorList>
    </citation>
    <scope>NUCLEOTIDE SEQUENCE [LARGE SCALE GENOMIC DNA]</scope>
    <source>
        <strain evidence="3 4">DSM 9895</strain>
    </source>
</reference>
<dbReference type="Proteomes" id="UP001296873">
    <property type="component" value="Unassembled WGS sequence"/>
</dbReference>
<dbReference type="InterPro" id="IPR008807">
    <property type="entry name" value="ROS_MUCR"/>
</dbReference>
<dbReference type="Gene3D" id="1.10.10.1550">
    <property type="entry name" value="ROS/MUCR transcriptional regulator protein"/>
    <property type="match status" value="1"/>
</dbReference>
<comment type="caution">
    <text evidence="3">The sequence shown here is derived from an EMBL/GenBank/DDBJ whole genome shotgun (WGS) entry which is preliminary data.</text>
</comment>
<evidence type="ECO:0000256" key="2">
    <source>
        <dbReference type="SAM" id="MobiDB-lite"/>
    </source>
</evidence>
<evidence type="ECO:0000313" key="3">
    <source>
        <dbReference type="EMBL" id="MBK1666422.1"/>
    </source>
</evidence>
<proteinExistence type="inferred from homology"/>
<sequence>MNDKLMMATSNVLAGFLQKNSFDADKIPGLARDVAQALKDVCSEGLDMDQAAARVEPKVGAMPAAVAAAGGQQPAVPIADSVQDDYIVCLEDGKKLKMLKRHIESVYGLTPKMYREKWGLSEDYPMVAPNYSKVRQRLAKRGPLAQINENQKAAAQERKAAKSKSAQAA</sequence>
<dbReference type="InterPro" id="IPR041920">
    <property type="entry name" value="ROS/MUCR_sf"/>
</dbReference>
<name>A0ABS1D8H4_9PROT</name>
<dbReference type="Pfam" id="PF05443">
    <property type="entry name" value="ROS_MUCR"/>
    <property type="match status" value="1"/>
</dbReference>
<gene>
    <name evidence="3" type="ORF">CKO28_00010</name>
</gene>
<dbReference type="RefSeq" id="WP_200338400.1">
    <property type="nucleotide sequence ID" value="NZ_NRRL01000001.1"/>
</dbReference>
<evidence type="ECO:0008006" key="5">
    <source>
        <dbReference type="Google" id="ProtNLM"/>
    </source>
</evidence>
<evidence type="ECO:0000313" key="4">
    <source>
        <dbReference type="Proteomes" id="UP001296873"/>
    </source>
</evidence>
<dbReference type="EMBL" id="NRRL01000001">
    <property type="protein sequence ID" value="MBK1666422.1"/>
    <property type="molecule type" value="Genomic_DNA"/>
</dbReference>